<comment type="function">
    <text evidence="4">Specifically recognizes and binds N6-methyladenosine (m6A)-containing RNAs, and regulates mRNA stability. M6A is a modification present at internal sites of mRNAs and some non-coding RNAs and plays a role in mRNA stability and processing.</text>
</comment>
<dbReference type="KEGG" id="qsa:O6P43_023843"/>
<sequence>MVRFISSDELKVLNPQQCSFRLHPPLFSIFSSSLILWSCSLPIPKHLDIQILIRPSHSFMATGHHSPDHITYRGYDSRAGKWGKYSPYVSAERLDFPEYYGNPSVGFHEYSPHMLHTPYVSGGARLPSAWTHHEIYPAKEFRTSAPSYKRQTVSQNIPYVALRTPSTLEKLPLTFDHRGSTTHLGLRPGYPPSFGSSGNGNLSGNSCMQQGLGFEGIWSDWSKRLETQEVSLAQLSAFASSEKKKNSLGLRGIYFRMAMGSKSSLCALGYCSSFCCKDYPLDGRSCVCSSRSVSTSEFEVSGQIWPTLDEARQGGRCNGNLCNCSGKQDMLSSQTRGPRSSKLKCQTMAYGSKIDKSKRIACTNLRKVHNQLDFCTDFKDAKFFVIKSYSEDNVHKSIKYGVWASTPNGNKKLDAAYREAKEKNRLCPVFLLYSVNASSQFCGVAEMIGHVDFDRSVNYWQQDKWTGQFPVKWHIVKDVPNSQFRHIILENNDNKPVTNSRDTQEVELEHGIEILNIFKSYEACSSILDDFDFYEERQKVMQKRKAKQEANMASTVVAGSNVKSPILLSNGFVNKISKSFAEAVVLNENEKDLSAALEVSTHQAAYQGPKFEPGKKLTAEST</sequence>
<keyword evidence="3 4" id="KW-0694">RNA-binding</keyword>
<accession>A0AAD7LI73</accession>
<evidence type="ECO:0000256" key="4">
    <source>
        <dbReference type="RuleBase" id="RU369095"/>
    </source>
</evidence>
<protein>
    <recommendedName>
        <fullName evidence="4">YTH domain-containing family protein</fullName>
    </recommendedName>
</protein>
<keyword evidence="2" id="KW-0963">Cytoplasm</keyword>
<evidence type="ECO:0000313" key="7">
    <source>
        <dbReference type="Proteomes" id="UP001163823"/>
    </source>
</evidence>
<comment type="caution">
    <text evidence="6">The sequence shown here is derived from an EMBL/GenBank/DDBJ whole genome shotgun (WGS) entry which is preliminary data.</text>
</comment>
<dbReference type="GO" id="GO:1990247">
    <property type="term" value="F:N6-methyladenosine-containing RNA reader activity"/>
    <property type="evidence" value="ECO:0007669"/>
    <property type="project" value="UniProtKB-UniRule"/>
</dbReference>
<dbReference type="GO" id="GO:0005737">
    <property type="term" value="C:cytoplasm"/>
    <property type="evidence" value="ECO:0007669"/>
    <property type="project" value="UniProtKB-SubCell"/>
</dbReference>
<dbReference type="PANTHER" id="PTHR12357:SF120">
    <property type="entry name" value="YTH DOMAIN-CONTAINING FAMILY PROTEIN"/>
    <property type="match status" value="1"/>
</dbReference>
<comment type="similarity">
    <text evidence="4">Belongs to the YTHDF family.</text>
</comment>
<dbReference type="EMBL" id="JARAOO010000009">
    <property type="protein sequence ID" value="KAJ7957550.1"/>
    <property type="molecule type" value="Genomic_DNA"/>
</dbReference>
<gene>
    <name evidence="6" type="ORF">O6P43_023843</name>
</gene>
<evidence type="ECO:0000256" key="2">
    <source>
        <dbReference type="ARBA" id="ARBA00022490"/>
    </source>
</evidence>
<dbReference type="InterPro" id="IPR045168">
    <property type="entry name" value="YTH_prot"/>
</dbReference>
<reference evidence="6" key="1">
    <citation type="journal article" date="2023" name="Science">
        <title>Elucidation of the pathway for biosynthesis of saponin adjuvants from the soapbark tree.</title>
        <authorList>
            <person name="Reed J."/>
            <person name="Orme A."/>
            <person name="El-Demerdash A."/>
            <person name="Owen C."/>
            <person name="Martin L.B.B."/>
            <person name="Misra R.C."/>
            <person name="Kikuchi S."/>
            <person name="Rejzek M."/>
            <person name="Martin A.C."/>
            <person name="Harkess A."/>
            <person name="Leebens-Mack J."/>
            <person name="Louveau T."/>
            <person name="Stephenson M.J."/>
            <person name="Osbourn A."/>
        </authorList>
    </citation>
    <scope>NUCLEOTIDE SEQUENCE</scope>
    <source>
        <strain evidence="6">S10</strain>
    </source>
</reference>
<name>A0AAD7LI73_QUISA</name>
<dbReference type="FunFam" id="3.10.590.10:FF:000001">
    <property type="entry name" value="YTH domain family 1, isoform CRA_a"/>
    <property type="match status" value="1"/>
</dbReference>
<dbReference type="InterPro" id="IPR007275">
    <property type="entry name" value="YTH_domain"/>
</dbReference>
<dbReference type="AlphaFoldDB" id="A0AAD7LI73"/>
<dbReference type="Gene3D" id="3.10.590.10">
    <property type="entry name" value="ph1033 like domains"/>
    <property type="match status" value="1"/>
</dbReference>
<proteinExistence type="inferred from homology"/>
<dbReference type="GO" id="GO:0003729">
    <property type="term" value="F:mRNA binding"/>
    <property type="evidence" value="ECO:0007669"/>
    <property type="project" value="UniProtKB-UniRule"/>
</dbReference>
<keyword evidence="7" id="KW-1185">Reference proteome</keyword>
<evidence type="ECO:0000256" key="3">
    <source>
        <dbReference type="ARBA" id="ARBA00022884"/>
    </source>
</evidence>
<dbReference type="Proteomes" id="UP001163823">
    <property type="component" value="Chromosome 9"/>
</dbReference>
<evidence type="ECO:0000256" key="1">
    <source>
        <dbReference type="ARBA" id="ARBA00004496"/>
    </source>
</evidence>
<evidence type="ECO:0000259" key="5">
    <source>
        <dbReference type="PROSITE" id="PS50882"/>
    </source>
</evidence>
<comment type="subcellular location">
    <subcellularLocation>
        <location evidence="1">Cytoplasm</location>
    </subcellularLocation>
</comment>
<organism evidence="6 7">
    <name type="scientific">Quillaja saponaria</name>
    <name type="common">Soap bark tree</name>
    <dbReference type="NCBI Taxonomy" id="32244"/>
    <lineage>
        <taxon>Eukaryota</taxon>
        <taxon>Viridiplantae</taxon>
        <taxon>Streptophyta</taxon>
        <taxon>Embryophyta</taxon>
        <taxon>Tracheophyta</taxon>
        <taxon>Spermatophyta</taxon>
        <taxon>Magnoliopsida</taxon>
        <taxon>eudicotyledons</taxon>
        <taxon>Gunneridae</taxon>
        <taxon>Pentapetalae</taxon>
        <taxon>rosids</taxon>
        <taxon>fabids</taxon>
        <taxon>Fabales</taxon>
        <taxon>Quillajaceae</taxon>
        <taxon>Quillaja</taxon>
    </lineage>
</organism>
<dbReference type="PANTHER" id="PTHR12357">
    <property type="entry name" value="YTH YT521-B HOMOLOGY DOMAIN-CONTAINING"/>
    <property type="match status" value="1"/>
</dbReference>
<dbReference type="CDD" id="cd21134">
    <property type="entry name" value="YTH"/>
    <property type="match status" value="1"/>
</dbReference>
<feature type="domain" description="YTH" evidence="5">
    <location>
        <begin position="381"/>
        <end position="518"/>
    </location>
</feature>
<dbReference type="PROSITE" id="PS50882">
    <property type="entry name" value="YTH"/>
    <property type="match status" value="1"/>
</dbReference>
<dbReference type="Pfam" id="PF04146">
    <property type="entry name" value="YTH"/>
    <property type="match status" value="1"/>
</dbReference>
<dbReference type="GO" id="GO:0061157">
    <property type="term" value="P:mRNA destabilization"/>
    <property type="evidence" value="ECO:0007669"/>
    <property type="project" value="TreeGrafter"/>
</dbReference>
<evidence type="ECO:0000313" key="6">
    <source>
        <dbReference type="EMBL" id="KAJ7957550.1"/>
    </source>
</evidence>